<dbReference type="InterPro" id="IPR053150">
    <property type="entry name" value="Teicoplanin_resist-assoc"/>
</dbReference>
<feature type="transmembrane region" description="Helical" evidence="1">
    <location>
        <begin position="162"/>
        <end position="184"/>
    </location>
</feature>
<keyword evidence="1" id="KW-1133">Transmembrane helix</keyword>
<feature type="transmembrane region" description="Helical" evidence="1">
    <location>
        <begin position="12"/>
        <end position="30"/>
    </location>
</feature>
<feature type="transmembrane region" description="Helical" evidence="1">
    <location>
        <begin position="42"/>
        <end position="66"/>
    </location>
</feature>
<evidence type="ECO:0000313" key="4">
    <source>
        <dbReference type="Proteomes" id="UP001519273"/>
    </source>
</evidence>
<accession>A0ABS4H4Y4</accession>
<reference evidence="3 4" key="1">
    <citation type="submission" date="2021-03" db="EMBL/GenBank/DDBJ databases">
        <title>Genomic Encyclopedia of Type Strains, Phase IV (KMG-IV): sequencing the most valuable type-strain genomes for metagenomic binning, comparative biology and taxonomic classification.</title>
        <authorList>
            <person name="Goeker M."/>
        </authorList>
    </citation>
    <scope>NUCLEOTIDE SEQUENCE [LARGE SCALE GENOMIC DNA]</scope>
    <source>
        <strain evidence="3 4">DSM 23491</strain>
    </source>
</reference>
<proteinExistence type="predicted"/>
<feature type="transmembrane region" description="Helical" evidence="1">
    <location>
        <begin position="94"/>
        <end position="114"/>
    </location>
</feature>
<evidence type="ECO:0000313" key="3">
    <source>
        <dbReference type="EMBL" id="MBP1937312.1"/>
    </source>
</evidence>
<feature type="domain" description="VanZ-like" evidence="2">
    <location>
        <begin position="46"/>
        <end position="175"/>
    </location>
</feature>
<sequence length="199" mass="23290">MIGYTFDFHPLTFIGAYLIIVLIVFIRFYISKKNISSKNRSYILSFIFYILSLFKFTMLPITYLYAGHKVHYPNLYDNLIPFKTIVGAFQHGNYIQNFGNVLLLLPLPILLQLVSQKSYSFLRTFITCFIVSLSIEITQYIIDLLTQYPNKVADIDDVILNVFGGILGWFAYKVLIDFGFFVKFKTLSESFYKRRINTR</sequence>
<dbReference type="PANTHER" id="PTHR36834">
    <property type="entry name" value="MEMBRANE PROTEIN-RELATED"/>
    <property type="match status" value="1"/>
</dbReference>
<dbReference type="PANTHER" id="PTHR36834:SF1">
    <property type="entry name" value="INTEGRAL MEMBRANE PROTEIN"/>
    <property type="match status" value="1"/>
</dbReference>
<gene>
    <name evidence="3" type="ORF">J2Z20_002205</name>
</gene>
<name>A0ABS4H4Y4_9BACL</name>
<organism evidence="3 4">
    <name type="scientific">Paenibacillus sediminis</name>
    <dbReference type="NCBI Taxonomy" id="664909"/>
    <lineage>
        <taxon>Bacteria</taxon>
        <taxon>Bacillati</taxon>
        <taxon>Bacillota</taxon>
        <taxon>Bacilli</taxon>
        <taxon>Bacillales</taxon>
        <taxon>Paenibacillaceae</taxon>
        <taxon>Paenibacillus</taxon>
    </lineage>
</organism>
<comment type="caution">
    <text evidence="3">The sequence shown here is derived from an EMBL/GenBank/DDBJ whole genome shotgun (WGS) entry which is preliminary data.</text>
</comment>
<keyword evidence="1" id="KW-0812">Transmembrane</keyword>
<protein>
    <submittedName>
        <fullName evidence="3">Glycopeptide antibiotics resistance protein</fullName>
    </submittedName>
</protein>
<dbReference type="Pfam" id="PF04892">
    <property type="entry name" value="VanZ"/>
    <property type="match status" value="1"/>
</dbReference>
<evidence type="ECO:0000256" key="1">
    <source>
        <dbReference type="SAM" id="Phobius"/>
    </source>
</evidence>
<feature type="transmembrane region" description="Helical" evidence="1">
    <location>
        <begin position="121"/>
        <end position="142"/>
    </location>
</feature>
<keyword evidence="1" id="KW-0472">Membrane</keyword>
<dbReference type="RefSeq" id="WP_209849469.1">
    <property type="nucleotide sequence ID" value="NZ_CBCRVE010000011.1"/>
</dbReference>
<evidence type="ECO:0000259" key="2">
    <source>
        <dbReference type="Pfam" id="PF04892"/>
    </source>
</evidence>
<keyword evidence="4" id="KW-1185">Reference proteome</keyword>
<dbReference type="EMBL" id="JAGGKP010000004">
    <property type="protein sequence ID" value="MBP1937312.1"/>
    <property type="molecule type" value="Genomic_DNA"/>
</dbReference>
<dbReference type="Proteomes" id="UP001519273">
    <property type="component" value="Unassembled WGS sequence"/>
</dbReference>
<dbReference type="InterPro" id="IPR006976">
    <property type="entry name" value="VanZ-like"/>
</dbReference>